<feature type="binding site" evidence="6">
    <location>
        <begin position="284"/>
        <end position="291"/>
    </location>
    <ligand>
        <name>FAD</name>
        <dbReference type="ChEBI" id="CHEBI:57692"/>
    </ligand>
</feature>
<evidence type="ECO:0000256" key="4">
    <source>
        <dbReference type="ARBA" id="ARBA00022827"/>
    </source>
</evidence>
<dbReference type="PROSITE" id="PS00394">
    <property type="entry name" value="DNA_PHOTOLYASES_1_1"/>
    <property type="match status" value="1"/>
</dbReference>
<evidence type="ECO:0000256" key="1">
    <source>
        <dbReference type="ARBA" id="ARBA00005862"/>
    </source>
</evidence>
<dbReference type="PRINTS" id="PR00147">
    <property type="entry name" value="DNAPHOTLYASE"/>
</dbReference>
<dbReference type="SUPFAM" id="SSF48173">
    <property type="entry name" value="Cryptochrome/photolyase FAD-binding domain"/>
    <property type="match status" value="1"/>
</dbReference>
<protein>
    <recommendedName>
        <fullName evidence="2 8">Cryptochrome DASH</fullName>
    </recommendedName>
</protein>
<keyword evidence="4 6" id="KW-0274">FAD</keyword>
<evidence type="ECO:0000256" key="5">
    <source>
        <dbReference type="ARBA" id="ARBA00022991"/>
    </source>
</evidence>
<keyword evidence="3 6" id="KW-0285">Flavoprotein</keyword>
<dbReference type="PATRIC" id="fig|220754.4.peg.487"/>
<dbReference type="InterPro" id="IPR005101">
    <property type="entry name" value="Cryptochr/Photolyase_FAD-bd"/>
</dbReference>
<dbReference type="Gene3D" id="3.40.50.620">
    <property type="entry name" value="HUPs"/>
    <property type="match status" value="1"/>
</dbReference>
<evidence type="ECO:0000256" key="2">
    <source>
        <dbReference type="ARBA" id="ARBA00017881"/>
    </source>
</evidence>
<organism evidence="10 11">
    <name type="scientific">Jeotgalibacillus campisalis</name>
    <dbReference type="NCBI Taxonomy" id="220754"/>
    <lineage>
        <taxon>Bacteria</taxon>
        <taxon>Bacillati</taxon>
        <taxon>Bacillota</taxon>
        <taxon>Bacilli</taxon>
        <taxon>Bacillales</taxon>
        <taxon>Caryophanaceae</taxon>
        <taxon>Jeotgalibacillus</taxon>
    </lineage>
</organism>
<dbReference type="Pfam" id="PF00875">
    <property type="entry name" value="DNA_photolyase"/>
    <property type="match status" value="1"/>
</dbReference>
<dbReference type="GO" id="GO:0071949">
    <property type="term" value="F:FAD binding"/>
    <property type="evidence" value="ECO:0007669"/>
    <property type="project" value="TreeGrafter"/>
</dbReference>
<keyword evidence="5 8" id="KW-0157">Chromophore</keyword>
<accession>A0A0C2WAS4</accession>
<feature type="binding site" evidence="6">
    <location>
        <begin position="244"/>
        <end position="248"/>
    </location>
    <ligand>
        <name>FAD</name>
        <dbReference type="ChEBI" id="CHEBI:57692"/>
    </ligand>
</feature>
<comment type="similarity">
    <text evidence="1 8">Belongs to the DNA photolyase class-1 family.</text>
</comment>
<dbReference type="GO" id="GO:0000719">
    <property type="term" value="P:photoreactive repair"/>
    <property type="evidence" value="ECO:0007669"/>
    <property type="project" value="TreeGrafter"/>
</dbReference>
<feature type="site" description="Electron transfer via tryptophanyl radical" evidence="7">
    <location>
        <position position="368"/>
    </location>
</feature>
<dbReference type="EMBL" id="JXRR01000001">
    <property type="protein sequence ID" value="KIL53148.1"/>
    <property type="molecule type" value="Genomic_DNA"/>
</dbReference>
<dbReference type="InterPro" id="IPR014133">
    <property type="entry name" value="Cry_DASH"/>
</dbReference>
<dbReference type="Gene3D" id="1.10.579.10">
    <property type="entry name" value="DNA Cyclobutane Dipyrimidine Photolyase, subunit A, domain 3"/>
    <property type="match status" value="1"/>
</dbReference>
<evidence type="ECO:0000313" key="10">
    <source>
        <dbReference type="EMBL" id="KIL53148.1"/>
    </source>
</evidence>
<dbReference type="OrthoDB" id="9772484at2"/>
<dbReference type="GO" id="GO:0003904">
    <property type="term" value="F:deoxyribodipyrimidine photo-lyase activity"/>
    <property type="evidence" value="ECO:0007669"/>
    <property type="project" value="TreeGrafter"/>
</dbReference>
<dbReference type="InterPro" id="IPR002081">
    <property type="entry name" value="Cryptochrome/DNA_photolyase_1"/>
</dbReference>
<feature type="binding site" evidence="6">
    <location>
        <begin position="381"/>
        <end position="383"/>
    </location>
    <ligand>
        <name>FAD</name>
        <dbReference type="ChEBI" id="CHEBI:57692"/>
    </ligand>
</feature>
<dbReference type="Proteomes" id="UP000031972">
    <property type="component" value="Unassembled WGS sequence"/>
</dbReference>
<proteinExistence type="inferred from homology"/>
<gene>
    <name evidence="10" type="ORF">KR50_04770</name>
</gene>
<comment type="function">
    <text evidence="8">May have a photoreceptor function.</text>
</comment>
<name>A0A0C2WAS4_9BACL</name>
<dbReference type="InterPro" id="IPR036134">
    <property type="entry name" value="Crypto/Photolyase_FAD-like_sf"/>
</dbReference>
<dbReference type="RefSeq" id="WP_041054259.1">
    <property type="nucleotide sequence ID" value="NZ_JXRR01000001.1"/>
</dbReference>
<evidence type="ECO:0000256" key="6">
    <source>
        <dbReference type="PIRSR" id="PIRSR602081-1"/>
    </source>
</evidence>
<dbReference type="NCBIfam" id="TIGR02765">
    <property type="entry name" value="crypto_DASH"/>
    <property type="match status" value="1"/>
</dbReference>
<dbReference type="InterPro" id="IPR014729">
    <property type="entry name" value="Rossmann-like_a/b/a_fold"/>
</dbReference>
<sequence length="485" mass="55966">MEKAAVVWFRKDLRVHDHEPLVQAAKSGLPVIGLYVFDPKEYEETRYGFKKTDRHRARFVQDSVEDLRRNLETIGVPLLIRHENPADAFSVLSQQVSIQSVYLHEDIASEELAVEDSVRKVLPDAAFTVSHGRNLIHPDDLPFAIEELPQTFSQYRKKLEKAGTPIRTAIPAPLNVTGLTMRGSLPLGDCPTLSDLGLEELTRTPRYTGGSSQAKERLTDYFFTKDRLKVYKETRNGMLAEDDSSKFSPWLAHGCLSPRVVYEQIKRYEKERVENGSTYWLYVELLWRDYFHLVHRKFGNRLFFASGLRDFSVPWEQDETLTQAWIQGKTGYPLVDAAMRELKETGFMSNRARQNAASFFTKNLGLDWRIGAAWFESQLVDFDVASNYGNWLYSAGVGNDPIQFRTFNVEKQAADYDPEGDYLKHWLPELRRVPVPWIHATREMGLIEQKEYGVTLGEDYPLPIIDLQEAMRERRERMKQAMGKT</sequence>
<dbReference type="Pfam" id="PF03441">
    <property type="entry name" value="FAD_binding_7"/>
    <property type="match status" value="1"/>
</dbReference>
<comment type="cofactor">
    <cofactor evidence="8">
        <name>(6R)-5,10-methylene-5,6,7,8-tetrahydrofolate</name>
        <dbReference type="ChEBI" id="CHEBI:15636"/>
    </cofactor>
    <text evidence="8">Binds 1 5,10-methenyltetrahydrofolate (MTHF) per subunit.</text>
</comment>
<evidence type="ECO:0000256" key="7">
    <source>
        <dbReference type="PIRSR" id="PIRSR602081-2"/>
    </source>
</evidence>
<comment type="caution">
    <text evidence="10">The sequence shown here is derived from an EMBL/GenBank/DDBJ whole genome shotgun (WGS) entry which is preliminary data.</text>
</comment>
<dbReference type="InterPro" id="IPR006050">
    <property type="entry name" value="DNA_photolyase_N"/>
</dbReference>
<feature type="site" description="Electron transfer via tryptophanyl radical" evidence="7">
    <location>
        <position position="391"/>
    </location>
</feature>
<evidence type="ECO:0000256" key="3">
    <source>
        <dbReference type="ARBA" id="ARBA00022630"/>
    </source>
</evidence>
<dbReference type="InterPro" id="IPR036155">
    <property type="entry name" value="Crypto/Photolyase_N_sf"/>
</dbReference>
<feature type="site" description="Electron transfer via tryptophanyl radical" evidence="7">
    <location>
        <position position="315"/>
    </location>
</feature>
<feature type="binding site" evidence="6">
    <location>
        <position position="231"/>
    </location>
    <ligand>
        <name>FAD</name>
        <dbReference type="ChEBI" id="CHEBI:57692"/>
    </ligand>
</feature>
<evidence type="ECO:0000256" key="8">
    <source>
        <dbReference type="RuleBase" id="RU367151"/>
    </source>
</evidence>
<dbReference type="Gene3D" id="1.25.40.80">
    <property type="match status" value="1"/>
</dbReference>
<dbReference type="SUPFAM" id="SSF52425">
    <property type="entry name" value="Cryptochrome/photolyase, N-terminal domain"/>
    <property type="match status" value="1"/>
</dbReference>
<dbReference type="PROSITE" id="PS51645">
    <property type="entry name" value="PHR_CRY_ALPHA_BETA"/>
    <property type="match status" value="1"/>
</dbReference>
<evidence type="ECO:0000259" key="9">
    <source>
        <dbReference type="PROSITE" id="PS51645"/>
    </source>
</evidence>
<evidence type="ECO:0000313" key="11">
    <source>
        <dbReference type="Proteomes" id="UP000031972"/>
    </source>
</evidence>
<dbReference type="GO" id="GO:0003677">
    <property type="term" value="F:DNA binding"/>
    <property type="evidence" value="ECO:0007669"/>
    <property type="project" value="TreeGrafter"/>
</dbReference>
<comment type="cofactor">
    <cofactor evidence="6 8">
        <name>FAD</name>
        <dbReference type="ChEBI" id="CHEBI:57692"/>
    </cofactor>
    <text evidence="6 8">Binds 1 FAD per subunit.</text>
</comment>
<feature type="domain" description="Photolyase/cryptochrome alpha/beta" evidence="9">
    <location>
        <begin position="3"/>
        <end position="135"/>
    </location>
</feature>
<keyword evidence="11" id="KW-1185">Reference proteome</keyword>
<dbReference type="PANTHER" id="PTHR11455:SF22">
    <property type="entry name" value="CRYPTOCHROME DASH"/>
    <property type="match status" value="1"/>
</dbReference>
<dbReference type="InterPro" id="IPR018394">
    <property type="entry name" value="DNA_photolyase_1_CS_C"/>
</dbReference>
<dbReference type="AlphaFoldDB" id="A0A0C2WAS4"/>
<reference evidence="10 11" key="1">
    <citation type="submission" date="2015-01" db="EMBL/GenBank/DDBJ databases">
        <title>Jeotgalibacillus campisalis genome sequencing.</title>
        <authorList>
            <person name="Goh K.M."/>
            <person name="Chan K.-G."/>
            <person name="Yaakop A.S."/>
            <person name="Ee R."/>
            <person name="Gan H.M."/>
            <person name="Chan C.S."/>
        </authorList>
    </citation>
    <scope>NUCLEOTIDE SEQUENCE [LARGE SCALE GENOMIC DNA]</scope>
    <source>
        <strain evidence="10 11">SF-57</strain>
    </source>
</reference>
<dbReference type="PANTHER" id="PTHR11455">
    <property type="entry name" value="CRYPTOCHROME"/>
    <property type="match status" value="1"/>
</dbReference>